<dbReference type="RefSeq" id="WP_068836348.1">
    <property type="nucleotide sequence ID" value="NZ_BMXC01000001.1"/>
</dbReference>
<keyword evidence="2" id="KW-0472">Membrane</keyword>
<comment type="similarity">
    <text evidence="1">Belongs to the bacterial sugar transferase family.</text>
</comment>
<feature type="domain" description="Bacterial sugar transferase" evidence="3">
    <location>
        <begin position="143"/>
        <end position="383"/>
    </location>
</feature>
<dbReference type="OrthoDB" id="9808602at2"/>
<dbReference type="Pfam" id="PF02397">
    <property type="entry name" value="Bac_transf"/>
    <property type="match status" value="1"/>
</dbReference>
<evidence type="ECO:0000313" key="4">
    <source>
        <dbReference type="EMBL" id="SFU47737.1"/>
    </source>
</evidence>
<organism evidence="4 5">
    <name type="scientific">Pontibacter akesuensis</name>
    <dbReference type="NCBI Taxonomy" id="388950"/>
    <lineage>
        <taxon>Bacteria</taxon>
        <taxon>Pseudomonadati</taxon>
        <taxon>Bacteroidota</taxon>
        <taxon>Cytophagia</taxon>
        <taxon>Cytophagales</taxon>
        <taxon>Hymenobacteraceae</taxon>
        <taxon>Pontibacter</taxon>
    </lineage>
</organism>
<proteinExistence type="inferred from homology"/>
<evidence type="ECO:0000259" key="3">
    <source>
        <dbReference type="Pfam" id="PF02397"/>
    </source>
</evidence>
<dbReference type="GO" id="GO:0016780">
    <property type="term" value="F:phosphotransferase activity, for other substituted phosphate groups"/>
    <property type="evidence" value="ECO:0007669"/>
    <property type="project" value="TreeGrafter"/>
</dbReference>
<protein>
    <submittedName>
        <fullName evidence="4">Sugar transferase</fullName>
    </submittedName>
</protein>
<gene>
    <name evidence="4" type="ORF">SAMN04487941_1006</name>
</gene>
<sequence length="388" mass="43977">MKRRVAYFCPDFQEASNFGNALAKELDVKHFSNVKQLLKWLSQGNYYDAILISADLTSSLGLNLARKLTKELNVKAPVFWLANKSYSHKLQQVFQKAGIKDIFHPSRDKEKLVARLRFLSRQQTSERVQHNTNLSVRRNLSGKRAFDIIVATLALICFSPLFLLVAILIKLESKGPVFYYSYRVGTGYKIFKFWKFRSMRQDAEHLLESVKGQNQYTSGHSFDAALDGGLCAACASAGTECLNKLIDMQGKSICEKEYQLAKKATSGSAFIKIANDPRITRLGTFLRNTSIDELPQLYNVLRGDMSIVGNRPLPLYEAEKITTDQFAARFIAPAGITGLWQVSRRGGHYMSEDERKALDIEYAEEYSMKKDILIILKTLPALFQKQNV</sequence>
<keyword evidence="2" id="KW-1133">Transmembrane helix</keyword>
<keyword evidence="2" id="KW-0812">Transmembrane</keyword>
<dbReference type="Proteomes" id="UP000182491">
    <property type="component" value="Unassembled WGS sequence"/>
</dbReference>
<dbReference type="InterPro" id="IPR003362">
    <property type="entry name" value="Bact_transf"/>
</dbReference>
<evidence type="ECO:0000256" key="1">
    <source>
        <dbReference type="ARBA" id="ARBA00006464"/>
    </source>
</evidence>
<dbReference type="EMBL" id="FPCA01000001">
    <property type="protein sequence ID" value="SFU47737.1"/>
    <property type="molecule type" value="Genomic_DNA"/>
</dbReference>
<keyword evidence="5" id="KW-1185">Reference proteome</keyword>
<evidence type="ECO:0000313" key="5">
    <source>
        <dbReference type="Proteomes" id="UP000182491"/>
    </source>
</evidence>
<name>A0A1I7GGX7_9BACT</name>
<evidence type="ECO:0000256" key="2">
    <source>
        <dbReference type="SAM" id="Phobius"/>
    </source>
</evidence>
<dbReference type="STRING" id="388950.GCA_001611675_00105"/>
<dbReference type="AlphaFoldDB" id="A0A1I7GGX7"/>
<dbReference type="PANTHER" id="PTHR30576">
    <property type="entry name" value="COLANIC BIOSYNTHESIS UDP-GLUCOSE LIPID CARRIER TRANSFERASE"/>
    <property type="match status" value="1"/>
</dbReference>
<dbReference type="Gene3D" id="3.40.50.2300">
    <property type="match status" value="1"/>
</dbReference>
<keyword evidence="4" id="KW-0808">Transferase</keyword>
<reference evidence="5" key="1">
    <citation type="submission" date="2016-10" db="EMBL/GenBank/DDBJ databases">
        <authorList>
            <person name="Varghese N."/>
        </authorList>
    </citation>
    <scope>NUCLEOTIDE SEQUENCE [LARGE SCALE GENOMIC DNA]</scope>
    <source>
        <strain evidence="5">DSM 18820</strain>
    </source>
</reference>
<dbReference type="PANTHER" id="PTHR30576:SF0">
    <property type="entry name" value="UNDECAPRENYL-PHOSPHATE N-ACETYLGALACTOSAMINYL 1-PHOSPHATE TRANSFERASE-RELATED"/>
    <property type="match status" value="1"/>
</dbReference>
<feature type="transmembrane region" description="Helical" evidence="2">
    <location>
        <begin position="145"/>
        <end position="169"/>
    </location>
</feature>
<accession>A0A1I7GGX7</accession>